<name>A0ABX1ADM6_9ACTN</name>
<dbReference type="InterPro" id="IPR006153">
    <property type="entry name" value="Cation/H_exchanger_TM"/>
</dbReference>
<feature type="transmembrane region" description="Helical" evidence="8">
    <location>
        <begin position="32"/>
        <end position="50"/>
    </location>
</feature>
<evidence type="ECO:0000256" key="6">
    <source>
        <dbReference type="ARBA" id="ARBA00023065"/>
    </source>
</evidence>
<keyword evidence="11" id="KW-1185">Reference proteome</keyword>
<keyword evidence="5 8" id="KW-1133">Transmembrane helix</keyword>
<feature type="transmembrane region" description="Helical" evidence="8">
    <location>
        <begin position="202"/>
        <end position="225"/>
    </location>
</feature>
<feature type="domain" description="Cation/H+ exchanger transmembrane" evidence="9">
    <location>
        <begin position="17"/>
        <end position="406"/>
    </location>
</feature>
<evidence type="ECO:0000313" key="10">
    <source>
        <dbReference type="EMBL" id="NJP51884.1"/>
    </source>
</evidence>
<evidence type="ECO:0000256" key="2">
    <source>
        <dbReference type="ARBA" id="ARBA00022448"/>
    </source>
</evidence>
<dbReference type="PANTHER" id="PTHR32507:SF8">
    <property type="entry name" value="CNH1P"/>
    <property type="match status" value="1"/>
</dbReference>
<evidence type="ECO:0000259" key="9">
    <source>
        <dbReference type="Pfam" id="PF00999"/>
    </source>
</evidence>
<feature type="transmembrane region" description="Helical" evidence="8">
    <location>
        <begin position="6"/>
        <end position="25"/>
    </location>
</feature>
<dbReference type="RefSeq" id="WP_167996724.1">
    <property type="nucleotide sequence ID" value="NZ_JAATEM010000020.1"/>
</dbReference>
<feature type="transmembrane region" description="Helical" evidence="8">
    <location>
        <begin position="171"/>
        <end position="190"/>
    </location>
</feature>
<keyword evidence="2" id="KW-0813">Transport</keyword>
<gene>
    <name evidence="10" type="ORF">HCJ93_17885</name>
</gene>
<organism evidence="10 11">
    <name type="scientific">Streptomyces composti</name>
    <dbReference type="NCBI Taxonomy" id="2720025"/>
    <lineage>
        <taxon>Bacteria</taxon>
        <taxon>Bacillati</taxon>
        <taxon>Actinomycetota</taxon>
        <taxon>Actinomycetes</taxon>
        <taxon>Kitasatosporales</taxon>
        <taxon>Streptomycetaceae</taxon>
        <taxon>Streptomyces</taxon>
    </lineage>
</organism>
<feature type="transmembrane region" description="Helical" evidence="8">
    <location>
        <begin position="351"/>
        <end position="371"/>
    </location>
</feature>
<keyword evidence="7 8" id="KW-0472">Membrane</keyword>
<keyword evidence="4 8" id="KW-0812">Transmembrane</keyword>
<proteinExistence type="predicted"/>
<evidence type="ECO:0000256" key="8">
    <source>
        <dbReference type="SAM" id="Phobius"/>
    </source>
</evidence>
<dbReference type="EMBL" id="JAATEM010000020">
    <property type="protein sequence ID" value="NJP51884.1"/>
    <property type="molecule type" value="Genomic_DNA"/>
</dbReference>
<dbReference type="Pfam" id="PF00999">
    <property type="entry name" value="Na_H_Exchanger"/>
    <property type="match status" value="1"/>
</dbReference>
<feature type="transmembrane region" description="Helical" evidence="8">
    <location>
        <begin position="295"/>
        <end position="314"/>
    </location>
</feature>
<keyword evidence="3" id="KW-0050">Antiport</keyword>
<sequence>MTMPDFLFALIGLGALAAAVVPRLVAGRPLSLPLVFLLCGVGIQLLPGVPLPEIDPVADRVWVEHLTEVCVIVSLMGAGLALNRPFGRLRWRATWRQLGITMPLTVAAVAALARGLLDWPVAAALLLAAVLAPTDPVLASEVRVGAPTDSEHDEDEVRFALTSEAGLNDGLAFPFVLGAAALAAAGGTVTGGELTHWVLTDVLYKTAAGIAAGLALGALLGWLFFRAGKQALRLSEHSEGFVAVGATFLAYGVTELVHGYGFLAVFVTAYRIRAAEHAHGYHMVLHDFVEQVERLLTAGLLFLLGVFVAQGGLMPLTWQGAAVGVLLLCVVRPLAGWCAQWGTAAGFRERAVIALFGIRGIGSLFYLAHALGTHGFGVAAEELWAVVAFVVLTSVALHGVSASPVIARLDRLRLHRARAGREGTEPDEDEVAGERL</sequence>
<evidence type="ECO:0000256" key="3">
    <source>
        <dbReference type="ARBA" id="ARBA00022449"/>
    </source>
</evidence>
<feature type="transmembrane region" description="Helical" evidence="8">
    <location>
        <begin position="62"/>
        <end position="82"/>
    </location>
</feature>
<evidence type="ECO:0000256" key="4">
    <source>
        <dbReference type="ARBA" id="ARBA00022692"/>
    </source>
</evidence>
<protein>
    <submittedName>
        <fullName evidence="10">Sodium:proton antiporter</fullName>
    </submittedName>
</protein>
<dbReference type="Proteomes" id="UP000730591">
    <property type="component" value="Unassembled WGS sequence"/>
</dbReference>
<keyword evidence="6" id="KW-0406">Ion transport</keyword>
<evidence type="ECO:0000313" key="11">
    <source>
        <dbReference type="Proteomes" id="UP000730591"/>
    </source>
</evidence>
<feature type="transmembrane region" description="Helical" evidence="8">
    <location>
        <begin position="94"/>
        <end position="113"/>
    </location>
</feature>
<feature type="transmembrane region" description="Helical" evidence="8">
    <location>
        <begin position="383"/>
        <end position="407"/>
    </location>
</feature>
<evidence type="ECO:0000256" key="1">
    <source>
        <dbReference type="ARBA" id="ARBA00004651"/>
    </source>
</evidence>
<comment type="subcellular location">
    <subcellularLocation>
        <location evidence="1">Cell membrane</location>
        <topology evidence="1">Multi-pass membrane protein</topology>
    </subcellularLocation>
</comment>
<accession>A0ABX1ADM6</accession>
<reference evidence="10 11" key="1">
    <citation type="submission" date="2020-03" db="EMBL/GenBank/DDBJ databases">
        <title>WGS of actinomycetes isolated from Thailand.</title>
        <authorList>
            <person name="Thawai C."/>
        </authorList>
    </citation>
    <scope>NUCLEOTIDE SEQUENCE [LARGE SCALE GENOMIC DNA]</scope>
    <source>
        <strain evidence="10 11">SBST2-5</strain>
    </source>
</reference>
<feature type="transmembrane region" description="Helical" evidence="8">
    <location>
        <begin position="320"/>
        <end position="339"/>
    </location>
</feature>
<evidence type="ECO:0000256" key="7">
    <source>
        <dbReference type="ARBA" id="ARBA00023136"/>
    </source>
</evidence>
<comment type="caution">
    <text evidence="10">The sequence shown here is derived from an EMBL/GenBank/DDBJ whole genome shotgun (WGS) entry which is preliminary data.</text>
</comment>
<evidence type="ECO:0000256" key="5">
    <source>
        <dbReference type="ARBA" id="ARBA00022989"/>
    </source>
</evidence>
<dbReference type="PANTHER" id="PTHR32507">
    <property type="entry name" value="NA(+)/H(+) ANTIPORTER 1"/>
    <property type="match status" value="1"/>
</dbReference>